<dbReference type="AlphaFoldDB" id="A0A1G4EHI9"/>
<reference evidence="1 2" key="1">
    <citation type="submission" date="2016-08" db="EMBL/GenBank/DDBJ databases">
        <authorList>
            <person name="Seilhamer J.J."/>
        </authorList>
    </citation>
    <scope>NUCLEOTIDE SEQUENCE [LARGE SCALE GENOMIC DNA]</scope>
    <source>
        <strain evidence="1 2">SDA_GO95</strain>
    </source>
</reference>
<name>A0A1G4EHI9_BACMY</name>
<gene>
    <name evidence="1" type="ORF">BWGO95_01497</name>
</gene>
<dbReference type="EMBL" id="FMAK01000026">
    <property type="protein sequence ID" value="SCB67374.1"/>
    <property type="molecule type" value="Genomic_DNA"/>
</dbReference>
<evidence type="ECO:0000313" key="1">
    <source>
        <dbReference type="EMBL" id="SCB67374.1"/>
    </source>
</evidence>
<organism evidence="1 2">
    <name type="scientific">Bacillus mycoides</name>
    <dbReference type="NCBI Taxonomy" id="1405"/>
    <lineage>
        <taxon>Bacteria</taxon>
        <taxon>Bacillati</taxon>
        <taxon>Bacillota</taxon>
        <taxon>Bacilli</taxon>
        <taxon>Bacillales</taxon>
        <taxon>Bacillaceae</taxon>
        <taxon>Bacillus</taxon>
        <taxon>Bacillus cereus group</taxon>
    </lineage>
</organism>
<protein>
    <submittedName>
        <fullName evidence="1">Uncharacterized protein</fullName>
    </submittedName>
</protein>
<proteinExistence type="predicted"/>
<evidence type="ECO:0000313" key="2">
    <source>
        <dbReference type="Proteomes" id="UP000195696"/>
    </source>
</evidence>
<accession>A0A1G4EHI9</accession>
<dbReference type="Proteomes" id="UP000195696">
    <property type="component" value="Unassembled WGS sequence"/>
</dbReference>
<sequence length="230" mass="26150">MNVNQMNIFLNSRVGKRLIKQAEAEEKVFQDHLQLQATKIAEAKESYDFMFNGTASNTERIMEFDGALLYVTTGDRSRITSAKPITNESFKELPIEMVAHLKANHPVVTLKLQHGQYNDKLTERAFELMEATERYPYDVVQALASAPQSDDRNKPHYNVDAWKHYSTTENRTDGISKRAEELLNAFSESNLIDVNRRILAMEDDFETVKEGGTIKDFVDHFADNSGGEPA</sequence>
<dbReference type="RefSeq" id="WP_088098885.1">
    <property type="nucleotide sequence ID" value="NZ_FMAK01000026.1"/>
</dbReference>